<organism evidence="3 4">
    <name type="scientific">Kocuria gwangalliensis</name>
    <dbReference type="NCBI Taxonomy" id="501592"/>
    <lineage>
        <taxon>Bacteria</taxon>
        <taxon>Bacillati</taxon>
        <taxon>Actinomycetota</taxon>
        <taxon>Actinomycetes</taxon>
        <taxon>Micrococcales</taxon>
        <taxon>Micrococcaceae</taxon>
        <taxon>Kocuria</taxon>
    </lineage>
</organism>
<keyword evidence="2" id="KW-1133">Transmembrane helix</keyword>
<proteinExistence type="predicted"/>
<keyword evidence="2" id="KW-0472">Membrane</keyword>
<feature type="compositionally biased region" description="Polar residues" evidence="1">
    <location>
        <begin position="50"/>
        <end position="60"/>
    </location>
</feature>
<evidence type="ECO:0000313" key="4">
    <source>
        <dbReference type="Proteomes" id="UP001501446"/>
    </source>
</evidence>
<evidence type="ECO:0000313" key="3">
    <source>
        <dbReference type="EMBL" id="GAA4701401.1"/>
    </source>
</evidence>
<keyword evidence="2" id="KW-0812">Transmembrane</keyword>
<comment type="caution">
    <text evidence="3">The sequence shown here is derived from an EMBL/GenBank/DDBJ whole genome shotgun (WGS) entry which is preliminary data.</text>
</comment>
<sequence>MSVYEESEEARRRTMWPQETGTCHARRPHAESVRLEAQPNEGKIMEDSPKTQPTNPQKSTPWGLIVIMLGFFLALAMVIGVGVVSLDLGLGG</sequence>
<feature type="transmembrane region" description="Helical" evidence="2">
    <location>
        <begin position="62"/>
        <end position="86"/>
    </location>
</feature>
<feature type="region of interest" description="Disordered" evidence="1">
    <location>
        <begin position="1"/>
        <end position="60"/>
    </location>
</feature>
<reference evidence="4" key="1">
    <citation type="journal article" date="2019" name="Int. J. Syst. Evol. Microbiol.">
        <title>The Global Catalogue of Microorganisms (GCM) 10K type strain sequencing project: providing services to taxonomists for standard genome sequencing and annotation.</title>
        <authorList>
            <consortium name="The Broad Institute Genomics Platform"/>
            <consortium name="The Broad Institute Genome Sequencing Center for Infectious Disease"/>
            <person name="Wu L."/>
            <person name="Ma J."/>
        </authorList>
    </citation>
    <scope>NUCLEOTIDE SEQUENCE [LARGE SCALE GENOMIC DNA]</scope>
    <source>
        <strain evidence="4">JCM 18958</strain>
    </source>
</reference>
<gene>
    <name evidence="3" type="ORF">GCM10025781_19740</name>
</gene>
<accession>A0ABP8X6E1</accession>
<name>A0ABP8X6E1_9MICC</name>
<dbReference type="Proteomes" id="UP001501446">
    <property type="component" value="Unassembled WGS sequence"/>
</dbReference>
<keyword evidence="4" id="KW-1185">Reference proteome</keyword>
<dbReference type="EMBL" id="BAABLN010000031">
    <property type="protein sequence ID" value="GAA4701401.1"/>
    <property type="molecule type" value="Genomic_DNA"/>
</dbReference>
<evidence type="ECO:0000256" key="1">
    <source>
        <dbReference type="SAM" id="MobiDB-lite"/>
    </source>
</evidence>
<evidence type="ECO:0000256" key="2">
    <source>
        <dbReference type="SAM" id="Phobius"/>
    </source>
</evidence>
<protein>
    <submittedName>
        <fullName evidence="3">Uncharacterized protein</fullName>
    </submittedName>
</protein>